<dbReference type="GO" id="GO:0006974">
    <property type="term" value="P:DNA damage response"/>
    <property type="evidence" value="ECO:0007669"/>
    <property type="project" value="TreeGrafter"/>
</dbReference>
<reference evidence="2" key="1">
    <citation type="submission" date="2025-08" db="UniProtKB">
        <authorList>
            <consortium name="Ensembl"/>
        </authorList>
    </citation>
    <scope>IDENTIFICATION</scope>
</reference>
<dbReference type="GO" id="GO:0140291">
    <property type="term" value="P:peptidyl-glutamate ADP-deribosylation"/>
    <property type="evidence" value="ECO:0007669"/>
    <property type="project" value="TreeGrafter"/>
</dbReference>
<dbReference type="GO" id="GO:0005654">
    <property type="term" value="C:nucleoplasm"/>
    <property type="evidence" value="ECO:0007669"/>
    <property type="project" value="TreeGrafter"/>
</dbReference>
<dbReference type="Pfam" id="PF01661">
    <property type="entry name" value="Macro"/>
    <property type="match status" value="1"/>
</dbReference>
<feature type="domain" description="Macro" evidence="1">
    <location>
        <begin position="176"/>
        <end position="324"/>
    </location>
</feature>
<reference evidence="2" key="2">
    <citation type="submission" date="2025-09" db="UniProtKB">
        <authorList>
            <consortium name="Ensembl"/>
        </authorList>
    </citation>
    <scope>IDENTIFICATION</scope>
</reference>
<accession>A0A3B5KVJ7</accession>
<evidence type="ECO:0000313" key="2">
    <source>
        <dbReference type="Ensembl" id="ENSXCOP00000002035.1"/>
    </source>
</evidence>
<dbReference type="Proteomes" id="UP000261380">
    <property type="component" value="Unplaced"/>
</dbReference>
<proteinExistence type="predicted"/>
<name>A0A3B5KVJ7_9TELE</name>
<protein>
    <submittedName>
        <fullName evidence="2">Mono-ADP ribosylhydrolase 1</fullName>
    </submittedName>
</protein>
<dbReference type="PANTHER" id="PTHR11106:SF93">
    <property type="entry name" value="ADP-RIBOSE GLYCOHYDROLASE MACROD1"/>
    <property type="match status" value="1"/>
</dbReference>
<sequence>MAVLMSARVSHIRALPCGALSLIRADFQTSGVKFRHLLPPGSPQLRGTGVTSPVRSHINAAVRGDRFSTTAAALRKSSQANGSSSPRGRRGWLGKFALGAALGVGTGALVQALHTGVLTAMPLKMNLDSAESDWKEAKDFLLSLSVKDRRGYYRTSGSVPLGDIPVWTPTAGASKSSRYLRNETLDQKISVYSGDITKLEIDAIVNAGMGEKEPIAELSKTFGCHVGERLSFLFFSVSVSADVIHTVGPIAQGGVGESERRALRSCYWNSLQTATENAARSVAFPCISTGIYGYPPEQAVHEALAAVREFLDAHHDKVGICGCV</sequence>
<dbReference type="Ensembl" id="ENSXCOT00000002065.1">
    <property type="protein sequence ID" value="ENSXCOP00000002035.1"/>
    <property type="gene ID" value="ENSXCOG00000001640.1"/>
</dbReference>
<dbReference type="GO" id="GO:0042278">
    <property type="term" value="P:purine nucleoside metabolic process"/>
    <property type="evidence" value="ECO:0007669"/>
    <property type="project" value="TreeGrafter"/>
</dbReference>
<dbReference type="GO" id="GO:0140293">
    <property type="term" value="F:ADP-ribosylglutamate hydrolase activity"/>
    <property type="evidence" value="ECO:0007669"/>
    <property type="project" value="TreeGrafter"/>
</dbReference>
<organism evidence="2 3">
    <name type="scientific">Xiphophorus couchianus</name>
    <name type="common">Monterrey platyfish</name>
    <dbReference type="NCBI Taxonomy" id="32473"/>
    <lineage>
        <taxon>Eukaryota</taxon>
        <taxon>Metazoa</taxon>
        <taxon>Chordata</taxon>
        <taxon>Craniata</taxon>
        <taxon>Vertebrata</taxon>
        <taxon>Euteleostomi</taxon>
        <taxon>Actinopterygii</taxon>
        <taxon>Neopterygii</taxon>
        <taxon>Teleostei</taxon>
        <taxon>Neoteleostei</taxon>
        <taxon>Acanthomorphata</taxon>
        <taxon>Ovalentaria</taxon>
        <taxon>Atherinomorphae</taxon>
        <taxon>Cyprinodontiformes</taxon>
        <taxon>Poeciliidae</taxon>
        <taxon>Poeciliinae</taxon>
        <taxon>Xiphophorus</taxon>
    </lineage>
</organism>
<keyword evidence="3" id="KW-1185">Reference proteome</keyword>
<dbReference type="InterPro" id="IPR002589">
    <property type="entry name" value="Macro_dom"/>
</dbReference>
<evidence type="ECO:0000313" key="3">
    <source>
        <dbReference type="Proteomes" id="UP000261380"/>
    </source>
</evidence>
<dbReference type="AlphaFoldDB" id="A0A3B5KVJ7"/>
<dbReference type="PROSITE" id="PS51154">
    <property type="entry name" value="MACRO"/>
    <property type="match status" value="1"/>
</dbReference>
<evidence type="ECO:0000259" key="1">
    <source>
        <dbReference type="PROSITE" id="PS51154"/>
    </source>
</evidence>
<dbReference type="Gene3D" id="3.40.220.10">
    <property type="entry name" value="Leucine Aminopeptidase, subunit E, domain 1"/>
    <property type="match status" value="1"/>
</dbReference>
<dbReference type="SUPFAM" id="SSF52949">
    <property type="entry name" value="Macro domain-like"/>
    <property type="match status" value="1"/>
</dbReference>
<dbReference type="InterPro" id="IPR043472">
    <property type="entry name" value="Macro_dom-like"/>
</dbReference>
<dbReference type="PANTHER" id="PTHR11106">
    <property type="entry name" value="GANGLIOSIDE INDUCED DIFFERENTIATION ASSOCIATED PROTEIN 2-RELATED"/>
    <property type="match status" value="1"/>
</dbReference>
<dbReference type="STRING" id="32473.ENSXCOP00000002035"/>
<dbReference type="SMART" id="SM00506">
    <property type="entry name" value="A1pp"/>
    <property type="match status" value="1"/>
</dbReference>
<dbReference type="GeneTree" id="ENSGT00940000161450"/>